<dbReference type="Gene3D" id="3.55.40.10">
    <property type="entry name" value="minor pseudopilin epsh domain"/>
    <property type="match status" value="1"/>
</dbReference>
<evidence type="ECO:0000256" key="8">
    <source>
        <dbReference type="ARBA" id="ARBA00023136"/>
    </source>
</evidence>
<keyword evidence="3" id="KW-1003">Cell membrane</keyword>
<evidence type="ECO:0000256" key="6">
    <source>
        <dbReference type="ARBA" id="ARBA00022692"/>
    </source>
</evidence>
<comment type="subcellular location">
    <subcellularLocation>
        <location evidence="1">Cell inner membrane</location>
        <topology evidence="1">Single-pass membrane protein</topology>
    </subcellularLocation>
</comment>
<keyword evidence="4" id="KW-0488">Methylation</keyword>
<evidence type="ECO:0000256" key="2">
    <source>
        <dbReference type="ARBA" id="ARBA00021549"/>
    </source>
</evidence>
<dbReference type="GO" id="GO:0005886">
    <property type="term" value="C:plasma membrane"/>
    <property type="evidence" value="ECO:0007669"/>
    <property type="project" value="UniProtKB-SubCell"/>
</dbReference>
<keyword evidence="8 11" id="KW-0472">Membrane</keyword>
<dbReference type="RefSeq" id="WP_045160717.1">
    <property type="nucleotide sequence ID" value="NZ_JYHV01000010.1"/>
</dbReference>
<dbReference type="PATRIC" id="fig|316.101.peg.1612"/>
<dbReference type="InterPro" id="IPR012902">
    <property type="entry name" value="N_methyl_site"/>
</dbReference>
<evidence type="ECO:0000256" key="1">
    <source>
        <dbReference type="ARBA" id="ARBA00004377"/>
    </source>
</evidence>
<evidence type="ECO:0000256" key="7">
    <source>
        <dbReference type="ARBA" id="ARBA00022989"/>
    </source>
</evidence>
<keyword evidence="6 11" id="KW-0812">Transmembrane</keyword>
<sequence length="158" mass="17094">MSRRRDMHGFTLIELMITLALLTIVVTIAVPNFTFFIQKTRLQSKAEELVGFLQYARSEAVTHRTAATIAVDDDGPWVLSIGSNERRLEHLPAQAQMLADVAAVTYRANGTATPAVITLCLDANPDTGFVVGVQSSGAARLHPRGENLDGSDLTSCQP</sequence>
<gene>
    <name evidence="13" type="ORF">UF78_03780</name>
</gene>
<keyword evidence="5" id="KW-0997">Cell inner membrane</keyword>
<protein>
    <recommendedName>
        <fullName evidence="2">Type II secretion system protein H</fullName>
    </recommendedName>
    <alternativeName>
        <fullName evidence="10">General secretion pathway protein H</fullName>
    </alternativeName>
</protein>
<organism evidence="13 14">
    <name type="scientific">Stutzerimonas stutzeri</name>
    <name type="common">Pseudomonas stutzeri</name>
    <dbReference type="NCBI Taxonomy" id="316"/>
    <lineage>
        <taxon>Bacteria</taxon>
        <taxon>Pseudomonadati</taxon>
        <taxon>Pseudomonadota</taxon>
        <taxon>Gammaproteobacteria</taxon>
        <taxon>Pseudomonadales</taxon>
        <taxon>Pseudomonadaceae</taxon>
        <taxon>Stutzerimonas</taxon>
    </lineage>
</organism>
<dbReference type="InterPro" id="IPR045584">
    <property type="entry name" value="Pilin-like"/>
</dbReference>
<accession>A0A0D9AWN5</accession>
<feature type="domain" description="General secretion pathway GspH" evidence="12">
    <location>
        <begin position="46"/>
        <end position="137"/>
    </location>
</feature>
<evidence type="ECO:0000256" key="3">
    <source>
        <dbReference type="ARBA" id="ARBA00022475"/>
    </source>
</evidence>
<dbReference type="GO" id="GO:0015628">
    <property type="term" value="P:protein secretion by the type II secretion system"/>
    <property type="evidence" value="ECO:0007669"/>
    <property type="project" value="InterPro"/>
</dbReference>
<dbReference type="NCBIfam" id="TIGR02532">
    <property type="entry name" value="IV_pilin_GFxxxE"/>
    <property type="match status" value="1"/>
</dbReference>
<reference evidence="13 14" key="1">
    <citation type="submission" date="2015-02" db="EMBL/GenBank/DDBJ databases">
        <title>Draft genome sequence of Pseudomonas stutzeri NT0128 isolated from wheat (Triticum turgidum) rhizosphere.</title>
        <authorList>
            <person name="Tovi N."/>
            <person name="Frenk S."/>
            <person name="Hadar Y."/>
            <person name="Minz D."/>
        </authorList>
    </citation>
    <scope>NUCLEOTIDE SEQUENCE [LARGE SCALE GENOMIC DNA]</scope>
    <source>
        <strain evidence="13 14">NT0128</strain>
    </source>
</reference>
<evidence type="ECO:0000313" key="13">
    <source>
        <dbReference type="EMBL" id="KJH83771.1"/>
    </source>
</evidence>
<evidence type="ECO:0000256" key="10">
    <source>
        <dbReference type="ARBA" id="ARBA00030775"/>
    </source>
</evidence>
<evidence type="ECO:0000256" key="9">
    <source>
        <dbReference type="ARBA" id="ARBA00025772"/>
    </source>
</evidence>
<keyword evidence="7 11" id="KW-1133">Transmembrane helix</keyword>
<dbReference type="Pfam" id="PF07963">
    <property type="entry name" value="N_methyl"/>
    <property type="match status" value="1"/>
</dbReference>
<dbReference type="PROSITE" id="PS00409">
    <property type="entry name" value="PROKAR_NTER_METHYL"/>
    <property type="match status" value="1"/>
</dbReference>
<feature type="transmembrane region" description="Helical" evidence="11">
    <location>
        <begin position="12"/>
        <end position="37"/>
    </location>
</feature>
<dbReference type="GO" id="GO:0015627">
    <property type="term" value="C:type II protein secretion system complex"/>
    <property type="evidence" value="ECO:0007669"/>
    <property type="project" value="InterPro"/>
</dbReference>
<dbReference type="Proteomes" id="UP000032487">
    <property type="component" value="Unassembled WGS sequence"/>
</dbReference>
<proteinExistence type="inferred from homology"/>
<evidence type="ECO:0000256" key="4">
    <source>
        <dbReference type="ARBA" id="ARBA00022481"/>
    </source>
</evidence>
<dbReference type="OrthoDB" id="6880007at2"/>
<evidence type="ECO:0000259" key="12">
    <source>
        <dbReference type="Pfam" id="PF12019"/>
    </source>
</evidence>
<dbReference type="Pfam" id="PF12019">
    <property type="entry name" value="GspH"/>
    <property type="match status" value="1"/>
</dbReference>
<evidence type="ECO:0000256" key="11">
    <source>
        <dbReference type="SAM" id="Phobius"/>
    </source>
</evidence>
<dbReference type="InterPro" id="IPR022346">
    <property type="entry name" value="T2SS_GspH"/>
</dbReference>
<evidence type="ECO:0000256" key="5">
    <source>
        <dbReference type="ARBA" id="ARBA00022519"/>
    </source>
</evidence>
<dbReference type="SUPFAM" id="SSF54523">
    <property type="entry name" value="Pili subunits"/>
    <property type="match status" value="1"/>
</dbReference>
<dbReference type="EMBL" id="JYHV01000010">
    <property type="protein sequence ID" value="KJH83771.1"/>
    <property type="molecule type" value="Genomic_DNA"/>
</dbReference>
<comment type="similarity">
    <text evidence="9">Belongs to the GSP H family.</text>
</comment>
<name>A0A0D9AWN5_STUST</name>
<dbReference type="AlphaFoldDB" id="A0A0D9AWN5"/>
<comment type="caution">
    <text evidence="13">The sequence shown here is derived from an EMBL/GenBank/DDBJ whole genome shotgun (WGS) entry which is preliminary data.</text>
</comment>
<evidence type="ECO:0000313" key="14">
    <source>
        <dbReference type="Proteomes" id="UP000032487"/>
    </source>
</evidence>